<reference evidence="7" key="1">
    <citation type="submission" date="2020-09" db="EMBL/GenBank/DDBJ databases">
        <title>New species isolated from human feces.</title>
        <authorList>
            <person name="Kitahara M."/>
            <person name="Shigeno Y."/>
            <person name="Shime M."/>
            <person name="Matsumoto Y."/>
            <person name="Nakamura S."/>
            <person name="Motooka D."/>
            <person name="Fukuoka S."/>
            <person name="Nishikawa H."/>
            <person name="Benno Y."/>
        </authorList>
    </citation>
    <scope>NUCLEOTIDE SEQUENCE</scope>
    <source>
        <strain evidence="7">MM50</strain>
    </source>
</reference>
<evidence type="ECO:0000313" key="8">
    <source>
        <dbReference type="Proteomes" id="UP000681035"/>
    </source>
</evidence>
<dbReference type="GO" id="GO:0016887">
    <property type="term" value="F:ATP hydrolysis activity"/>
    <property type="evidence" value="ECO:0007669"/>
    <property type="project" value="InterPro"/>
</dbReference>
<dbReference type="GO" id="GO:0055052">
    <property type="term" value="C:ATP-binding cassette (ABC) transporter complex, substrate-binding subunit-containing"/>
    <property type="evidence" value="ECO:0007669"/>
    <property type="project" value="TreeGrafter"/>
</dbReference>
<dbReference type="Pfam" id="PF00005">
    <property type="entry name" value="ABC_tran"/>
    <property type="match status" value="1"/>
</dbReference>
<dbReference type="PANTHER" id="PTHR43875:SF1">
    <property type="entry name" value="OSMOPROTECTIVE COMPOUNDS UPTAKE ATP-BINDING PROTEIN GGTA"/>
    <property type="match status" value="1"/>
</dbReference>
<organism evidence="7 8">
    <name type="scientific">Vescimonas coprocola</name>
    <dbReference type="NCBI Taxonomy" id="2714355"/>
    <lineage>
        <taxon>Bacteria</taxon>
        <taxon>Bacillati</taxon>
        <taxon>Bacillota</taxon>
        <taxon>Clostridia</taxon>
        <taxon>Eubacteriales</taxon>
        <taxon>Oscillospiraceae</taxon>
        <taxon>Vescimonas</taxon>
    </lineage>
</organism>
<dbReference type="Proteomes" id="UP000681035">
    <property type="component" value="Chromosome"/>
</dbReference>
<dbReference type="InterPro" id="IPR027417">
    <property type="entry name" value="P-loop_NTPase"/>
</dbReference>
<protein>
    <submittedName>
        <fullName evidence="7">Sugar ABC transporter ATP-binding protein</fullName>
    </submittedName>
</protein>
<feature type="domain" description="ABC transporter" evidence="6">
    <location>
        <begin position="3"/>
        <end position="240"/>
    </location>
</feature>
<dbReference type="SMART" id="SM00382">
    <property type="entry name" value="AAA"/>
    <property type="match status" value="1"/>
</dbReference>
<dbReference type="InterPro" id="IPR017871">
    <property type="entry name" value="ABC_transporter-like_CS"/>
</dbReference>
<dbReference type="InterPro" id="IPR008995">
    <property type="entry name" value="Mo/tungstate-bd_C_term_dom"/>
</dbReference>
<gene>
    <name evidence="7" type="ORF">MM50RIKEN_24020</name>
</gene>
<dbReference type="InterPro" id="IPR015853">
    <property type="entry name" value="ABC_transpr_FbpC"/>
</dbReference>
<dbReference type="InterPro" id="IPR012340">
    <property type="entry name" value="NA-bd_OB-fold"/>
</dbReference>
<dbReference type="SUPFAM" id="SSF52540">
    <property type="entry name" value="P-loop containing nucleoside triphosphate hydrolases"/>
    <property type="match status" value="1"/>
</dbReference>
<dbReference type="Pfam" id="PF08402">
    <property type="entry name" value="TOBE_2"/>
    <property type="match status" value="1"/>
</dbReference>
<dbReference type="FunFam" id="3.40.50.300:FF:000042">
    <property type="entry name" value="Maltose/maltodextrin ABC transporter, ATP-binding protein"/>
    <property type="match status" value="1"/>
</dbReference>
<sequence>MEVRVKNLTKQFGKTTAVNHIDVVFKDGKLTGLLGPSGCGKSTTLYMIAGLEGVTDGEIMFGDRDVTTLMPEKRNIGLVFQNYALYPHMTVRDNITFPLSNIKDPETGRPYSRAKRNAATDEIAKLVQIESLLDRKPGQLSGGQQQRVAIARALVKKPDVLLLDEPLSNLDARLRMEMRSEIRRIQQESKVTTIFVTHDQEEAMSITDEIVLMRQGVVQQVAGAHEMYMDPANSFVASFMGNPPISYVDVQVGGGSAVLENGLRLPCRSDYAGHAKMGIRPEAWALGGDLSVTLTDVEMRGQDQVVSFTLAGQPVRAILNAEEYVRPGQEVHLRLSEKRCYLFNPETGVRL</sequence>
<name>A0A810Q2T8_9FIRM</name>
<dbReference type="Gene3D" id="3.40.50.300">
    <property type="entry name" value="P-loop containing nucleotide triphosphate hydrolases"/>
    <property type="match status" value="1"/>
</dbReference>
<evidence type="ECO:0000256" key="1">
    <source>
        <dbReference type="ARBA" id="ARBA00022448"/>
    </source>
</evidence>
<dbReference type="InterPro" id="IPR047641">
    <property type="entry name" value="ABC_transpr_MalK/UgpC-like"/>
</dbReference>
<keyword evidence="3" id="KW-0547">Nucleotide-binding</keyword>
<keyword evidence="1" id="KW-0813">Transport</keyword>
<dbReference type="SUPFAM" id="SSF50331">
    <property type="entry name" value="MOP-like"/>
    <property type="match status" value="1"/>
</dbReference>
<dbReference type="GO" id="GO:0015408">
    <property type="term" value="F:ABC-type ferric iron transporter activity"/>
    <property type="evidence" value="ECO:0007669"/>
    <property type="project" value="InterPro"/>
</dbReference>
<dbReference type="EMBL" id="AP023418">
    <property type="protein sequence ID" value="BCK82639.1"/>
    <property type="molecule type" value="Genomic_DNA"/>
</dbReference>
<evidence type="ECO:0000256" key="3">
    <source>
        <dbReference type="ARBA" id="ARBA00022741"/>
    </source>
</evidence>
<proteinExistence type="predicted"/>
<evidence type="ECO:0000256" key="2">
    <source>
        <dbReference type="ARBA" id="ARBA00022475"/>
    </source>
</evidence>
<dbReference type="PANTHER" id="PTHR43875">
    <property type="entry name" value="MALTODEXTRIN IMPORT ATP-BINDING PROTEIN MSMX"/>
    <property type="match status" value="1"/>
</dbReference>
<keyword evidence="4 7" id="KW-0067">ATP-binding</keyword>
<evidence type="ECO:0000259" key="6">
    <source>
        <dbReference type="PROSITE" id="PS50893"/>
    </source>
</evidence>
<keyword evidence="2" id="KW-1003">Cell membrane</keyword>
<dbReference type="InterPro" id="IPR003439">
    <property type="entry name" value="ABC_transporter-like_ATP-bd"/>
</dbReference>
<dbReference type="GO" id="GO:0005524">
    <property type="term" value="F:ATP binding"/>
    <property type="evidence" value="ECO:0007669"/>
    <property type="project" value="UniProtKB-KW"/>
</dbReference>
<keyword evidence="8" id="KW-1185">Reference proteome</keyword>
<dbReference type="InterPro" id="IPR013611">
    <property type="entry name" value="Transp-assoc_OB_typ2"/>
</dbReference>
<dbReference type="AlphaFoldDB" id="A0A810Q2T8"/>
<dbReference type="PROSITE" id="PS00211">
    <property type="entry name" value="ABC_TRANSPORTER_1"/>
    <property type="match status" value="1"/>
</dbReference>
<dbReference type="CDD" id="cd03259">
    <property type="entry name" value="ABC_Carb_Solutes_like"/>
    <property type="match status" value="1"/>
</dbReference>
<dbReference type="Gene3D" id="2.40.50.140">
    <property type="entry name" value="Nucleic acid-binding proteins"/>
    <property type="match status" value="1"/>
</dbReference>
<evidence type="ECO:0000313" key="7">
    <source>
        <dbReference type="EMBL" id="BCK82639.1"/>
    </source>
</evidence>
<dbReference type="Gene3D" id="2.40.50.100">
    <property type="match status" value="1"/>
</dbReference>
<dbReference type="PROSITE" id="PS50893">
    <property type="entry name" value="ABC_TRANSPORTER_2"/>
    <property type="match status" value="1"/>
</dbReference>
<accession>A0A810Q2T8</accession>
<dbReference type="InterPro" id="IPR003593">
    <property type="entry name" value="AAA+_ATPase"/>
</dbReference>
<evidence type="ECO:0000256" key="5">
    <source>
        <dbReference type="ARBA" id="ARBA00023136"/>
    </source>
</evidence>
<evidence type="ECO:0000256" key="4">
    <source>
        <dbReference type="ARBA" id="ARBA00022840"/>
    </source>
</evidence>
<dbReference type="KEGG" id="vcop:MM50RIKEN_24020"/>
<dbReference type="RefSeq" id="WP_213541190.1">
    <property type="nucleotide sequence ID" value="NZ_AP023418.1"/>
</dbReference>
<keyword evidence="5" id="KW-0472">Membrane</keyword>